<comment type="subcellular location">
    <subcellularLocation>
        <location evidence="1">Membrane</location>
        <topology evidence="1">Multi-pass membrane protein</topology>
    </subcellularLocation>
</comment>
<dbReference type="PANTHER" id="PTHR30576">
    <property type="entry name" value="COLANIC BIOSYNTHESIS UDP-GLUCOSE LIPID CARRIER TRANSFERASE"/>
    <property type="match status" value="1"/>
</dbReference>
<evidence type="ECO:0000259" key="8">
    <source>
        <dbReference type="Pfam" id="PF02397"/>
    </source>
</evidence>
<keyword evidence="5 7" id="KW-1133">Transmembrane helix</keyword>
<evidence type="ECO:0000256" key="4">
    <source>
        <dbReference type="ARBA" id="ARBA00022692"/>
    </source>
</evidence>
<dbReference type="NCBIfam" id="TIGR03025">
    <property type="entry name" value="EPS_sugtrans"/>
    <property type="match status" value="1"/>
</dbReference>
<evidence type="ECO:0000256" key="5">
    <source>
        <dbReference type="ARBA" id="ARBA00022989"/>
    </source>
</evidence>
<evidence type="ECO:0000256" key="1">
    <source>
        <dbReference type="ARBA" id="ARBA00004141"/>
    </source>
</evidence>
<feature type="transmembrane region" description="Helical" evidence="7">
    <location>
        <begin position="29"/>
        <end position="49"/>
    </location>
</feature>
<feature type="transmembrane region" description="Helical" evidence="7">
    <location>
        <begin position="99"/>
        <end position="118"/>
    </location>
</feature>
<organism evidence="9">
    <name type="scientific">Paenarthrobacter sp. AMU7</name>
    <dbReference type="NCBI Taxonomy" id="3162492"/>
    <lineage>
        <taxon>Bacteria</taxon>
        <taxon>Bacillati</taxon>
        <taxon>Actinomycetota</taxon>
        <taxon>Actinomycetes</taxon>
        <taxon>Micrococcales</taxon>
        <taxon>Micrococcaceae</taxon>
        <taxon>Paenarthrobacter</taxon>
    </lineage>
</organism>
<keyword evidence="3 9" id="KW-0808">Transferase</keyword>
<evidence type="ECO:0000256" key="6">
    <source>
        <dbReference type="ARBA" id="ARBA00023136"/>
    </source>
</evidence>
<dbReference type="EMBL" id="CP165735">
    <property type="protein sequence ID" value="XDV70522.1"/>
    <property type="molecule type" value="Genomic_DNA"/>
</dbReference>
<name>A0AB39YPN7_9MICC</name>
<keyword evidence="6 7" id="KW-0472">Membrane</keyword>
<accession>A0AB39YPN7</accession>
<sequence length="487" mass="53045">MTAFVSASRDVAFAAGSTWLRTQSIKMRFLDLACVVIAVGGAHLLRFGTEDVTVAGGDAELSYSTLSVVLILTWTAALEFGGTRDRKVLGTGTDEYKRVAVSSLWLFGCLAVVSYVFQLQTARGYVSVALPLGVVLLLLVRFAQRRTLHRSRLEGRNLHKVLLIGASNNVNHLSDKLNQHIVSGYKPVAALLTEPGSTARTNLPVLGSSPSVDMVLDSIGESGADTVAVCGGAHLDPAFLRQLGWALSARDIGMIVAPALTDISGPRIHMQPVAGLPLIHVTTPKLSGMKAFAKRALDVCLSSLLLLLLSVPMLVIAILVKLDSPGSAFFFQERIGKGGQSFKMIKFRSMRNNAETLLEAFQAQSQDSVIFFKMKDDPRVTRLGAWIRRYSIDELPQLLNVLNGTMSLVGPRPQVAREVEMYDFASVRRLLVKPGMTGLWQVSGRNDLSLEESIRLDLYYVENWSLAQDIVILFRTAKAVVGKDGAY</sequence>
<dbReference type="GO" id="GO:0016780">
    <property type="term" value="F:phosphotransferase activity, for other substituted phosphate groups"/>
    <property type="evidence" value="ECO:0007669"/>
    <property type="project" value="TreeGrafter"/>
</dbReference>
<feature type="transmembrane region" description="Helical" evidence="7">
    <location>
        <begin position="124"/>
        <end position="143"/>
    </location>
</feature>
<dbReference type="GO" id="GO:0016020">
    <property type="term" value="C:membrane"/>
    <property type="evidence" value="ECO:0007669"/>
    <property type="project" value="UniProtKB-SubCell"/>
</dbReference>
<evidence type="ECO:0000256" key="7">
    <source>
        <dbReference type="SAM" id="Phobius"/>
    </source>
</evidence>
<protein>
    <submittedName>
        <fullName evidence="9">Sugar transferase</fullName>
        <ecNumber evidence="9">2.7.8.-</ecNumber>
    </submittedName>
</protein>
<dbReference type="AlphaFoldDB" id="A0AB39YPN7"/>
<dbReference type="RefSeq" id="WP_280623399.1">
    <property type="nucleotide sequence ID" value="NZ_CP165735.1"/>
</dbReference>
<dbReference type="EC" id="2.7.8.-" evidence="9"/>
<feature type="transmembrane region" description="Helical" evidence="7">
    <location>
        <begin position="61"/>
        <end position="78"/>
    </location>
</feature>
<dbReference type="InterPro" id="IPR017475">
    <property type="entry name" value="EPS_sugar_tfrase"/>
</dbReference>
<dbReference type="PANTHER" id="PTHR30576:SF10">
    <property type="entry name" value="SLL5057 PROTEIN"/>
    <property type="match status" value="1"/>
</dbReference>
<dbReference type="InterPro" id="IPR003362">
    <property type="entry name" value="Bact_transf"/>
</dbReference>
<keyword evidence="4 7" id="KW-0812">Transmembrane</keyword>
<evidence type="ECO:0000313" key="9">
    <source>
        <dbReference type="EMBL" id="XDV70522.1"/>
    </source>
</evidence>
<evidence type="ECO:0000256" key="2">
    <source>
        <dbReference type="ARBA" id="ARBA00006464"/>
    </source>
</evidence>
<reference evidence="9" key="1">
    <citation type="submission" date="2024-07" db="EMBL/GenBank/DDBJ databases">
        <authorList>
            <person name="Li J."/>
            <person name="Wei H."/>
            <person name="Ma J."/>
        </authorList>
    </citation>
    <scope>NUCLEOTIDE SEQUENCE</scope>
    <source>
        <strain evidence="9">AMU7</strain>
    </source>
</reference>
<comment type="similarity">
    <text evidence="2">Belongs to the bacterial sugar transferase family.</text>
</comment>
<feature type="transmembrane region" description="Helical" evidence="7">
    <location>
        <begin position="299"/>
        <end position="320"/>
    </location>
</feature>
<dbReference type="Pfam" id="PF02397">
    <property type="entry name" value="Bac_transf"/>
    <property type="match status" value="1"/>
</dbReference>
<feature type="domain" description="Bacterial sugar transferase" evidence="8">
    <location>
        <begin position="294"/>
        <end position="481"/>
    </location>
</feature>
<gene>
    <name evidence="9" type="ORF">ABQM86_16365</name>
</gene>
<proteinExistence type="inferred from homology"/>
<evidence type="ECO:0000256" key="3">
    <source>
        <dbReference type="ARBA" id="ARBA00022679"/>
    </source>
</evidence>